<feature type="non-terminal residue" evidence="2">
    <location>
        <position position="21"/>
    </location>
</feature>
<evidence type="ECO:0000313" key="2">
    <source>
        <dbReference type="EMBL" id="MCI79753.1"/>
    </source>
</evidence>
<comment type="caution">
    <text evidence="2">The sequence shown here is derived from an EMBL/GenBank/DDBJ whole genome shotgun (WGS) entry which is preliminary data.</text>
</comment>
<organism evidence="2 3">
    <name type="scientific">Trifolium medium</name>
    <dbReference type="NCBI Taxonomy" id="97028"/>
    <lineage>
        <taxon>Eukaryota</taxon>
        <taxon>Viridiplantae</taxon>
        <taxon>Streptophyta</taxon>
        <taxon>Embryophyta</taxon>
        <taxon>Tracheophyta</taxon>
        <taxon>Spermatophyta</taxon>
        <taxon>Magnoliopsida</taxon>
        <taxon>eudicotyledons</taxon>
        <taxon>Gunneridae</taxon>
        <taxon>Pentapetalae</taxon>
        <taxon>rosids</taxon>
        <taxon>fabids</taxon>
        <taxon>Fabales</taxon>
        <taxon>Fabaceae</taxon>
        <taxon>Papilionoideae</taxon>
        <taxon>50 kb inversion clade</taxon>
        <taxon>NPAAA clade</taxon>
        <taxon>Hologalegina</taxon>
        <taxon>IRL clade</taxon>
        <taxon>Trifolieae</taxon>
        <taxon>Trifolium</taxon>
    </lineage>
</organism>
<sequence>MARSARTQEQASSPELATSSP</sequence>
<keyword evidence="3" id="KW-1185">Reference proteome</keyword>
<dbReference type="AlphaFoldDB" id="A0A392UX30"/>
<evidence type="ECO:0000313" key="3">
    <source>
        <dbReference type="Proteomes" id="UP000265520"/>
    </source>
</evidence>
<name>A0A392UX30_9FABA</name>
<protein>
    <submittedName>
        <fullName evidence="2">Uncharacterized protein</fullName>
    </submittedName>
</protein>
<feature type="region of interest" description="Disordered" evidence="1">
    <location>
        <begin position="1"/>
        <end position="21"/>
    </location>
</feature>
<proteinExistence type="predicted"/>
<accession>A0A392UX30</accession>
<reference evidence="2 3" key="1">
    <citation type="journal article" date="2018" name="Front. Plant Sci.">
        <title>Red Clover (Trifolium pratense) and Zigzag Clover (T. medium) - A Picture of Genomic Similarities and Differences.</title>
        <authorList>
            <person name="Dluhosova J."/>
            <person name="Istvanek J."/>
            <person name="Nedelnik J."/>
            <person name="Repkova J."/>
        </authorList>
    </citation>
    <scope>NUCLEOTIDE SEQUENCE [LARGE SCALE GENOMIC DNA]</scope>
    <source>
        <strain evidence="3">cv. 10/8</strain>
        <tissue evidence="2">Leaf</tissue>
    </source>
</reference>
<dbReference type="Proteomes" id="UP000265520">
    <property type="component" value="Unassembled WGS sequence"/>
</dbReference>
<evidence type="ECO:0000256" key="1">
    <source>
        <dbReference type="SAM" id="MobiDB-lite"/>
    </source>
</evidence>
<dbReference type="EMBL" id="LXQA010980550">
    <property type="protein sequence ID" value="MCI79753.1"/>
    <property type="molecule type" value="Genomic_DNA"/>
</dbReference>